<gene>
    <name evidence="2" type="ORF">LCGC14_0664530</name>
</gene>
<dbReference type="AlphaFoldDB" id="A0A0F9QSQ4"/>
<feature type="region of interest" description="Disordered" evidence="1">
    <location>
        <begin position="82"/>
        <end position="101"/>
    </location>
</feature>
<protein>
    <submittedName>
        <fullName evidence="2">Uncharacterized protein</fullName>
    </submittedName>
</protein>
<comment type="caution">
    <text evidence="2">The sequence shown here is derived from an EMBL/GenBank/DDBJ whole genome shotgun (WGS) entry which is preliminary data.</text>
</comment>
<reference evidence="2" key="1">
    <citation type="journal article" date="2015" name="Nature">
        <title>Complex archaea that bridge the gap between prokaryotes and eukaryotes.</title>
        <authorList>
            <person name="Spang A."/>
            <person name="Saw J.H."/>
            <person name="Jorgensen S.L."/>
            <person name="Zaremba-Niedzwiedzka K."/>
            <person name="Martijn J."/>
            <person name="Lind A.E."/>
            <person name="van Eijk R."/>
            <person name="Schleper C."/>
            <person name="Guy L."/>
            <person name="Ettema T.J."/>
        </authorList>
    </citation>
    <scope>NUCLEOTIDE SEQUENCE</scope>
</reference>
<name>A0A0F9QSQ4_9ZZZZ</name>
<sequence>MKLRLILKTTTNKKKEVIIKFNIAPRKHIGFINFINLALNQDTPIKISFEKISKTGEKEESKIYGQFKFVGKNEKELQDLEEKIQDSEHRRKKLQQKRKLK</sequence>
<organism evidence="2">
    <name type="scientific">marine sediment metagenome</name>
    <dbReference type="NCBI Taxonomy" id="412755"/>
    <lineage>
        <taxon>unclassified sequences</taxon>
        <taxon>metagenomes</taxon>
        <taxon>ecological metagenomes</taxon>
    </lineage>
</organism>
<dbReference type="EMBL" id="LAZR01001286">
    <property type="protein sequence ID" value="KKN47270.1"/>
    <property type="molecule type" value="Genomic_DNA"/>
</dbReference>
<accession>A0A0F9QSQ4</accession>
<proteinExistence type="predicted"/>
<evidence type="ECO:0000313" key="2">
    <source>
        <dbReference type="EMBL" id="KKN47270.1"/>
    </source>
</evidence>
<feature type="compositionally biased region" description="Basic residues" evidence="1">
    <location>
        <begin position="90"/>
        <end position="101"/>
    </location>
</feature>
<evidence type="ECO:0000256" key="1">
    <source>
        <dbReference type="SAM" id="MobiDB-lite"/>
    </source>
</evidence>